<comment type="caution">
    <text evidence="1">The sequence shown here is derived from an EMBL/GenBank/DDBJ whole genome shotgun (WGS) entry which is preliminary data.</text>
</comment>
<dbReference type="Proteomes" id="UP000679992">
    <property type="component" value="Unassembled WGS sequence"/>
</dbReference>
<evidence type="ECO:0000313" key="1">
    <source>
        <dbReference type="EMBL" id="GIP52632.1"/>
    </source>
</evidence>
<keyword evidence="2" id="KW-1185">Reference proteome</keyword>
<dbReference type="EMBL" id="BOSL01000004">
    <property type="protein sequence ID" value="GIP52632.1"/>
    <property type="molecule type" value="Genomic_DNA"/>
</dbReference>
<accession>A0ABQ4MAF3</accession>
<proteinExistence type="predicted"/>
<gene>
    <name evidence="1" type="ORF">J42TS3_16670</name>
</gene>
<evidence type="ECO:0000313" key="2">
    <source>
        <dbReference type="Proteomes" id="UP000679992"/>
    </source>
</evidence>
<sequence length="51" mass="6048">MITYVCLAILFLFVIAKSIIYWRRNKNSIAPEELDRRLVLQINRDSDNHGQ</sequence>
<name>A0ABQ4MAF3_9BACL</name>
<organism evidence="1 2">
    <name type="scientific">Paenibacillus vini</name>
    <dbReference type="NCBI Taxonomy" id="1476024"/>
    <lineage>
        <taxon>Bacteria</taxon>
        <taxon>Bacillati</taxon>
        <taxon>Bacillota</taxon>
        <taxon>Bacilli</taxon>
        <taxon>Bacillales</taxon>
        <taxon>Paenibacillaceae</taxon>
        <taxon>Paenibacillus</taxon>
    </lineage>
</organism>
<reference evidence="1 2" key="1">
    <citation type="submission" date="2021-03" db="EMBL/GenBank/DDBJ databases">
        <title>Antimicrobial resistance genes in bacteria isolated from Japanese honey, and their potential for conferring macrolide and lincosamide resistance in the American foulbrood pathogen Paenibacillus larvae.</title>
        <authorList>
            <person name="Okamoto M."/>
            <person name="Kumagai M."/>
            <person name="Kanamori H."/>
            <person name="Takamatsu D."/>
        </authorList>
    </citation>
    <scope>NUCLEOTIDE SEQUENCE [LARGE SCALE GENOMIC DNA]</scope>
    <source>
        <strain evidence="1 2">J42TS3</strain>
    </source>
</reference>
<protein>
    <submittedName>
        <fullName evidence="1">Uncharacterized protein</fullName>
    </submittedName>
</protein>